<evidence type="ECO:0000313" key="2">
    <source>
        <dbReference type="EMBL" id="KAK3943472.1"/>
    </source>
</evidence>
<keyword evidence="1" id="KW-1133">Transmembrane helix</keyword>
<dbReference type="AlphaFoldDB" id="A0AAN6S705"/>
<sequence>MEAVKYVKPIAQMQRQSLLCSLWVLRVGPAARAEITATLAFLGVTVGGAWLSFGNRGGAALCATIFVTLVSLIGAWTADWSK</sequence>
<keyword evidence="1" id="KW-0812">Transmembrane</keyword>
<name>A0AAN6S705_9PEZI</name>
<dbReference type="EMBL" id="MU853765">
    <property type="protein sequence ID" value="KAK3943472.1"/>
    <property type="molecule type" value="Genomic_DNA"/>
</dbReference>
<feature type="transmembrane region" description="Helical" evidence="1">
    <location>
        <begin position="57"/>
        <end position="78"/>
    </location>
</feature>
<evidence type="ECO:0000256" key="1">
    <source>
        <dbReference type="SAM" id="Phobius"/>
    </source>
</evidence>
<reference evidence="3" key="1">
    <citation type="journal article" date="2023" name="Mol. Phylogenet. Evol.">
        <title>Genome-scale phylogeny and comparative genomics of the fungal order Sordariales.</title>
        <authorList>
            <person name="Hensen N."/>
            <person name="Bonometti L."/>
            <person name="Westerberg I."/>
            <person name="Brannstrom I.O."/>
            <person name="Guillou S."/>
            <person name="Cros-Aarteil S."/>
            <person name="Calhoun S."/>
            <person name="Haridas S."/>
            <person name="Kuo A."/>
            <person name="Mondo S."/>
            <person name="Pangilinan J."/>
            <person name="Riley R."/>
            <person name="LaButti K."/>
            <person name="Andreopoulos B."/>
            <person name="Lipzen A."/>
            <person name="Chen C."/>
            <person name="Yan M."/>
            <person name="Daum C."/>
            <person name="Ng V."/>
            <person name="Clum A."/>
            <person name="Steindorff A."/>
            <person name="Ohm R.A."/>
            <person name="Martin F."/>
            <person name="Silar P."/>
            <person name="Natvig D.O."/>
            <person name="Lalanne C."/>
            <person name="Gautier V."/>
            <person name="Ament-Velasquez S.L."/>
            <person name="Kruys A."/>
            <person name="Hutchinson M.I."/>
            <person name="Powell A.J."/>
            <person name="Barry K."/>
            <person name="Miller A.N."/>
            <person name="Grigoriev I.V."/>
            <person name="Debuchy R."/>
            <person name="Gladieux P."/>
            <person name="Hiltunen Thoren M."/>
            <person name="Johannesson H."/>
        </authorList>
    </citation>
    <scope>NUCLEOTIDE SEQUENCE [LARGE SCALE GENOMIC DNA]</scope>
    <source>
        <strain evidence="3">CBS 340.73</strain>
    </source>
</reference>
<proteinExistence type="predicted"/>
<accession>A0AAN6S705</accession>
<organism evidence="2 3">
    <name type="scientific">Diplogelasinospora grovesii</name>
    <dbReference type="NCBI Taxonomy" id="303347"/>
    <lineage>
        <taxon>Eukaryota</taxon>
        <taxon>Fungi</taxon>
        <taxon>Dikarya</taxon>
        <taxon>Ascomycota</taxon>
        <taxon>Pezizomycotina</taxon>
        <taxon>Sordariomycetes</taxon>
        <taxon>Sordariomycetidae</taxon>
        <taxon>Sordariales</taxon>
        <taxon>Diplogelasinosporaceae</taxon>
        <taxon>Diplogelasinospora</taxon>
    </lineage>
</organism>
<comment type="caution">
    <text evidence="2">The sequence shown here is derived from an EMBL/GenBank/DDBJ whole genome shotgun (WGS) entry which is preliminary data.</text>
</comment>
<dbReference type="Proteomes" id="UP001303473">
    <property type="component" value="Unassembled WGS sequence"/>
</dbReference>
<gene>
    <name evidence="2" type="ORF">QBC46DRAFT_377136</name>
</gene>
<keyword evidence="3" id="KW-1185">Reference proteome</keyword>
<keyword evidence="1" id="KW-0472">Membrane</keyword>
<evidence type="ECO:0000313" key="3">
    <source>
        <dbReference type="Proteomes" id="UP001303473"/>
    </source>
</evidence>
<protein>
    <submittedName>
        <fullName evidence="2">Uncharacterized protein</fullName>
    </submittedName>
</protein>